<comment type="function">
    <text evidence="1">Required for gamma-tubulin complex recruitment to the microtubule organizing center (MTOC).</text>
</comment>
<dbReference type="OrthoDB" id="48571at2759"/>
<dbReference type="InterPro" id="IPR022214">
    <property type="entry name" value="MZT1"/>
</dbReference>
<proteinExistence type="inferred from homology"/>
<sequence>MDAADAVKSQDQRSVAAQETMEVLYDLSQLLNTGLSREQLRACVELVDSGVNAEAVAMIVKILRREASKR</sequence>
<comment type="subcellular location">
    <subcellularLocation>
        <location evidence="2">Cytoplasm</location>
        <location evidence="2">Cytoskeleton</location>
        <location evidence="2">Microtubule organizing center</location>
    </subcellularLocation>
</comment>
<dbReference type="Pfam" id="PF12554">
    <property type="entry name" value="MOZART1"/>
    <property type="match status" value="1"/>
</dbReference>
<gene>
    <name evidence="8" type="ORF">PSFLO_05328</name>
</gene>
<evidence type="ECO:0000256" key="7">
    <source>
        <dbReference type="ARBA" id="ARBA00029810"/>
    </source>
</evidence>
<dbReference type="GO" id="GO:0033566">
    <property type="term" value="P:gamma-tubulin complex localization"/>
    <property type="evidence" value="ECO:0007669"/>
    <property type="project" value="InterPro"/>
</dbReference>
<evidence type="ECO:0000256" key="1">
    <source>
        <dbReference type="ARBA" id="ARBA00003060"/>
    </source>
</evidence>
<protein>
    <recommendedName>
        <fullName evidence="4">Mitotic-spindle organizing protein 1</fullName>
    </recommendedName>
    <alternativeName>
        <fullName evidence="7">Mitotic-spindle organizing protein associated with a ring of gamma-tubulin 1</fullName>
    </alternativeName>
</protein>
<dbReference type="GO" id="GO:0051415">
    <property type="term" value="P:microtubule nucleation by interphase microtubule organizing center"/>
    <property type="evidence" value="ECO:0007669"/>
    <property type="project" value="TreeGrafter"/>
</dbReference>
<keyword evidence="6" id="KW-0206">Cytoskeleton</keyword>
<evidence type="ECO:0000313" key="9">
    <source>
        <dbReference type="Proteomes" id="UP000323386"/>
    </source>
</evidence>
<name>A0A5C3F7Z4_9BASI</name>
<organism evidence="8 9">
    <name type="scientific">Pseudozyma flocculosa</name>
    <dbReference type="NCBI Taxonomy" id="84751"/>
    <lineage>
        <taxon>Eukaryota</taxon>
        <taxon>Fungi</taxon>
        <taxon>Dikarya</taxon>
        <taxon>Basidiomycota</taxon>
        <taxon>Ustilaginomycotina</taxon>
        <taxon>Ustilaginomycetes</taxon>
        <taxon>Ustilaginales</taxon>
        <taxon>Ustilaginaceae</taxon>
        <taxon>Pseudozyma</taxon>
    </lineage>
</organism>
<evidence type="ECO:0000256" key="4">
    <source>
        <dbReference type="ARBA" id="ARBA00016992"/>
    </source>
</evidence>
<dbReference type="PANTHER" id="PTHR28520:SF2">
    <property type="entry name" value="MITOTIC-SPINDLE ORGANIZING PROTEIN 1"/>
    <property type="match status" value="1"/>
</dbReference>
<dbReference type="GO" id="GO:0044732">
    <property type="term" value="C:mitotic spindle pole body"/>
    <property type="evidence" value="ECO:0007669"/>
    <property type="project" value="TreeGrafter"/>
</dbReference>
<dbReference type="AlphaFoldDB" id="A0A5C3F7Z4"/>
<evidence type="ECO:0000256" key="3">
    <source>
        <dbReference type="ARBA" id="ARBA00011015"/>
    </source>
</evidence>
<evidence type="ECO:0000256" key="5">
    <source>
        <dbReference type="ARBA" id="ARBA00022490"/>
    </source>
</evidence>
<evidence type="ECO:0000256" key="6">
    <source>
        <dbReference type="ARBA" id="ARBA00023212"/>
    </source>
</evidence>
<keyword evidence="9" id="KW-1185">Reference proteome</keyword>
<dbReference type="Proteomes" id="UP000323386">
    <property type="component" value="Unassembled WGS sequence"/>
</dbReference>
<dbReference type="GO" id="GO:0005819">
    <property type="term" value="C:spindle"/>
    <property type="evidence" value="ECO:0007669"/>
    <property type="project" value="TreeGrafter"/>
</dbReference>
<dbReference type="EMBL" id="OOIP01000016">
    <property type="protein sequence ID" value="SPO39847.1"/>
    <property type="molecule type" value="Genomic_DNA"/>
</dbReference>
<dbReference type="GO" id="GO:0000931">
    <property type="term" value="C:gamma-tubulin ring complex"/>
    <property type="evidence" value="ECO:0007669"/>
    <property type="project" value="InterPro"/>
</dbReference>
<evidence type="ECO:0000313" key="8">
    <source>
        <dbReference type="EMBL" id="SPO39847.1"/>
    </source>
</evidence>
<dbReference type="GO" id="GO:0031021">
    <property type="term" value="C:interphase microtubule organizing center"/>
    <property type="evidence" value="ECO:0007669"/>
    <property type="project" value="TreeGrafter"/>
</dbReference>
<reference evidence="8 9" key="1">
    <citation type="submission" date="2018-03" db="EMBL/GenBank/DDBJ databases">
        <authorList>
            <person name="Guldener U."/>
        </authorList>
    </citation>
    <scope>NUCLEOTIDE SEQUENCE [LARGE SCALE GENOMIC DNA]</scope>
    <source>
        <strain evidence="8 9">DAOM196992</strain>
    </source>
</reference>
<evidence type="ECO:0000256" key="2">
    <source>
        <dbReference type="ARBA" id="ARBA00004267"/>
    </source>
</evidence>
<keyword evidence="5" id="KW-0963">Cytoplasm</keyword>
<dbReference type="PANTHER" id="PTHR28520">
    <property type="entry name" value="MITOTIC-SPINDLE ORGANIZING PROTEIN 1"/>
    <property type="match status" value="1"/>
</dbReference>
<comment type="similarity">
    <text evidence="3">Belongs to the MOZART1 family.</text>
</comment>
<dbReference type="GO" id="GO:0090307">
    <property type="term" value="P:mitotic spindle assembly"/>
    <property type="evidence" value="ECO:0007669"/>
    <property type="project" value="TreeGrafter"/>
</dbReference>
<accession>A0A5C3F7Z4</accession>